<dbReference type="EMBL" id="KL367531">
    <property type="protein sequence ID" value="KFD65847.1"/>
    <property type="molecule type" value="Genomic_DNA"/>
</dbReference>
<dbReference type="Proteomes" id="UP000030758">
    <property type="component" value="Unassembled WGS sequence"/>
</dbReference>
<evidence type="ECO:0000313" key="1">
    <source>
        <dbReference type="EMBL" id="KFD65847.1"/>
    </source>
</evidence>
<organism evidence="1">
    <name type="scientific">Trichuris suis</name>
    <name type="common">pig whipworm</name>
    <dbReference type="NCBI Taxonomy" id="68888"/>
    <lineage>
        <taxon>Eukaryota</taxon>
        <taxon>Metazoa</taxon>
        <taxon>Ecdysozoa</taxon>
        <taxon>Nematoda</taxon>
        <taxon>Enoplea</taxon>
        <taxon>Dorylaimia</taxon>
        <taxon>Trichinellida</taxon>
        <taxon>Trichuridae</taxon>
        <taxon>Trichuris</taxon>
    </lineage>
</organism>
<name>A0A085N8Q1_9BILA</name>
<reference evidence="1" key="1">
    <citation type="journal article" date="2014" name="Nat. Genet.">
        <title>Genome and transcriptome of the porcine whipworm Trichuris suis.</title>
        <authorList>
            <person name="Jex A.R."/>
            <person name="Nejsum P."/>
            <person name="Schwarz E.M."/>
            <person name="Hu L."/>
            <person name="Young N.D."/>
            <person name="Hall R.S."/>
            <person name="Korhonen P.K."/>
            <person name="Liao S."/>
            <person name="Thamsborg S."/>
            <person name="Xia J."/>
            <person name="Xu P."/>
            <person name="Wang S."/>
            <person name="Scheerlinck J.P."/>
            <person name="Hofmann A."/>
            <person name="Sternberg P.W."/>
            <person name="Wang J."/>
            <person name="Gasser R.B."/>
        </authorList>
    </citation>
    <scope>NUCLEOTIDE SEQUENCE [LARGE SCALE GENOMIC DNA]</scope>
    <source>
        <strain evidence="1">DCEP-RM93F</strain>
    </source>
</reference>
<proteinExistence type="predicted"/>
<protein>
    <submittedName>
        <fullName evidence="1">Uncharacterized protein</fullName>
    </submittedName>
</protein>
<sequence>MKYPWGTLSPGNSSLPLKAQTTGTILDIYNSSGFGPKALSDLRKLCGHDYSDSDSQMVRVNKSELECKC</sequence>
<dbReference type="AlphaFoldDB" id="A0A085N8Q1"/>
<gene>
    <name evidence="1" type="ORF">M514_21946</name>
</gene>
<accession>A0A085N8Q1</accession>